<dbReference type="EMBL" id="JAPYYP010000006">
    <property type="protein sequence ID" value="MDA5108208.1"/>
    <property type="molecule type" value="Genomic_DNA"/>
</dbReference>
<evidence type="ECO:0000313" key="3">
    <source>
        <dbReference type="Proteomes" id="UP001151071"/>
    </source>
</evidence>
<sequence>MRFALATGGMAGLVLAAFLALGDGLFQTSTLAVLIDVSYVPSLEGLPSVVELLIHLLVSAIVAFFMMYFYPRIRGERRVKYLLYWLLAFAAAYLPFSLLSGAAMSWAAFFLWLLGHLLYTLMIAVQVERQR</sequence>
<keyword evidence="1" id="KW-0812">Transmembrane</keyword>
<keyword evidence="1" id="KW-0472">Membrane</keyword>
<proteinExistence type="predicted"/>
<feature type="transmembrane region" description="Helical" evidence="1">
    <location>
        <begin position="52"/>
        <end position="70"/>
    </location>
</feature>
<protein>
    <submittedName>
        <fullName evidence="2">Uncharacterized protein</fullName>
    </submittedName>
</protein>
<dbReference type="Proteomes" id="UP001151071">
    <property type="component" value="Unassembled WGS sequence"/>
</dbReference>
<comment type="caution">
    <text evidence="2">The sequence shown here is derived from an EMBL/GenBank/DDBJ whole genome shotgun (WGS) entry which is preliminary data.</text>
</comment>
<evidence type="ECO:0000313" key="2">
    <source>
        <dbReference type="EMBL" id="MDA5108208.1"/>
    </source>
</evidence>
<dbReference type="AlphaFoldDB" id="A0A9X3TPQ1"/>
<name>A0A9X3TPQ1_9BACL</name>
<dbReference type="RefSeq" id="WP_271139828.1">
    <property type="nucleotide sequence ID" value="NZ_JAPYYP010000006.1"/>
</dbReference>
<evidence type="ECO:0000256" key="1">
    <source>
        <dbReference type="SAM" id="Phobius"/>
    </source>
</evidence>
<reference evidence="2" key="1">
    <citation type="submission" date="2022-12" db="EMBL/GenBank/DDBJ databases">
        <title>Draft genome sequence of the thermophilic strain Brevibacillus thermoruber HT42, isolated from Los Humeros, Puebla, Mexico, with biotechnological potential.</title>
        <authorList>
            <person name="Lara Sanchez J."/>
            <person name="Solis Palacios R."/>
            <person name="Bustos Baena A.S."/>
            <person name="Ruz Baez A.E."/>
            <person name="Espinosa Luna G."/>
            <person name="Oliart Ros R.M."/>
        </authorList>
    </citation>
    <scope>NUCLEOTIDE SEQUENCE</scope>
    <source>
        <strain evidence="2">HT42</strain>
    </source>
</reference>
<keyword evidence="1" id="KW-1133">Transmembrane helix</keyword>
<feature type="transmembrane region" description="Helical" evidence="1">
    <location>
        <begin position="106"/>
        <end position="125"/>
    </location>
</feature>
<feature type="transmembrane region" description="Helical" evidence="1">
    <location>
        <begin position="82"/>
        <end position="100"/>
    </location>
</feature>
<accession>A0A9X3TPQ1</accession>
<organism evidence="2 3">
    <name type="scientific">Brevibacillus thermoruber</name>
    <dbReference type="NCBI Taxonomy" id="33942"/>
    <lineage>
        <taxon>Bacteria</taxon>
        <taxon>Bacillati</taxon>
        <taxon>Bacillota</taxon>
        <taxon>Bacilli</taxon>
        <taxon>Bacillales</taxon>
        <taxon>Paenibacillaceae</taxon>
        <taxon>Brevibacillus</taxon>
    </lineage>
</organism>
<keyword evidence="3" id="KW-1185">Reference proteome</keyword>
<gene>
    <name evidence="2" type="ORF">O3V59_07535</name>
</gene>